<sequence length="423" mass="47241">MSEEGAPSLLPSEVTDLSEEVAMDQTGDVSYCVANSKTESATDFAFGLATPPGTPKAVTIKPDWFGSYFRPLRVLRPALPTLVEIINNRQTILTFRPGENITTLIPKVENYNMLVQTKNSIALPGEIVLRIIEEAINLEPTAVRTLSLVSKGFYTLVNTFEKSIVGSLILSDNGALTYTNSTTSPIIGTATISAYSVLEDKLTYKWYSEMRARAIIVETLSHHDIMFMDPGGNWPTLEIEKSELYQREVLMKKAGLLLLFKLADCIVGLESTSDIRGEQSRFLERLGETDLAILIACVELLGGNFKAREQVVCAERGEQLDNHDLTERMCVFEDKVQRFGPYFACAYLNGHLNSARRPDIWVMEELQQGLEDLNAFELGYTMAFASLQSVGWRIFMHKMGTTQSNSWNEAKKLVEVEMAGYKL</sequence>
<organism evidence="1 2">
    <name type="scientific">Hymenoscyphus albidus</name>
    <dbReference type="NCBI Taxonomy" id="595503"/>
    <lineage>
        <taxon>Eukaryota</taxon>
        <taxon>Fungi</taxon>
        <taxon>Dikarya</taxon>
        <taxon>Ascomycota</taxon>
        <taxon>Pezizomycotina</taxon>
        <taxon>Leotiomycetes</taxon>
        <taxon>Helotiales</taxon>
        <taxon>Helotiaceae</taxon>
        <taxon>Hymenoscyphus</taxon>
    </lineage>
</organism>
<gene>
    <name evidence="1" type="ORF">HYALB_00009207</name>
</gene>
<accession>A0A9N9LQH2</accession>
<dbReference type="EMBL" id="CAJVRM010000214">
    <property type="protein sequence ID" value="CAG8977335.1"/>
    <property type="molecule type" value="Genomic_DNA"/>
</dbReference>
<keyword evidence="2" id="KW-1185">Reference proteome</keyword>
<evidence type="ECO:0008006" key="3">
    <source>
        <dbReference type="Google" id="ProtNLM"/>
    </source>
</evidence>
<protein>
    <recommendedName>
        <fullName evidence="3">F-box domain-containing protein</fullName>
    </recommendedName>
</protein>
<evidence type="ECO:0000313" key="2">
    <source>
        <dbReference type="Proteomes" id="UP000701801"/>
    </source>
</evidence>
<comment type="caution">
    <text evidence="1">The sequence shown here is derived from an EMBL/GenBank/DDBJ whole genome shotgun (WGS) entry which is preliminary data.</text>
</comment>
<proteinExistence type="predicted"/>
<dbReference type="Proteomes" id="UP000701801">
    <property type="component" value="Unassembled WGS sequence"/>
</dbReference>
<dbReference type="OrthoDB" id="3511743at2759"/>
<reference evidence="1" key="1">
    <citation type="submission" date="2021-07" db="EMBL/GenBank/DDBJ databases">
        <authorList>
            <person name="Durling M."/>
        </authorList>
    </citation>
    <scope>NUCLEOTIDE SEQUENCE</scope>
</reference>
<dbReference type="AlphaFoldDB" id="A0A9N9LQH2"/>
<name>A0A9N9LQH2_9HELO</name>
<evidence type="ECO:0000313" key="1">
    <source>
        <dbReference type="EMBL" id="CAG8977335.1"/>
    </source>
</evidence>